<keyword evidence="2" id="KW-1185">Reference proteome</keyword>
<gene>
    <name evidence="1" type="ORF">SAMN06295916_1441</name>
</gene>
<dbReference type="AlphaFoldDB" id="A0A212U151"/>
<accession>A0A212U151</accession>
<dbReference type="RefSeq" id="WP_088813381.1">
    <property type="nucleotide sequence ID" value="NZ_FYEX01000002.1"/>
</dbReference>
<dbReference type="EMBL" id="FYEX01000002">
    <property type="protein sequence ID" value="SNC71972.1"/>
    <property type="molecule type" value="Genomic_DNA"/>
</dbReference>
<reference evidence="1 2" key="1">
    <citation type="submission" date="2017-06" db="EMBL/GenBank/DDBJ databases">
        <authorList>
            <person name="Kim H.J."/>
            <person name="Triplett B.A."/>
        </authorList>
    </citation>
    <scope>NUCLEOTIDE SEQUENCE [LARGE SCALE GENOMIC DNA]</scope>
    <source>
        <strain evidence="1 2">MWH-VicM1</strain>
    </source>
</reference>
<dbReference type="Proteomes" id="UP000197215">
    <property type="component" value="Unassembled WGS sequence"/>
</dbReference>
<evidence type="ECO:0000313" key="2">
    <source>
        <dbReference type="Proteomes" id="UP000197215"/>
    </source>
</evidence>
<sequence>MNEQEILQKMRAVFKDCQKLAVLLVQQHPSTHRGFVADMQFASTYGSFLGEIKVNHGIDLEKDSIAQRLVDALSKTDSHTIGLIREEIYAALDQMQAEQYASYIFLTCFPSIYKAMTEK</sequence>
<name>A0A212U151_9BURK</name>
<organism evidence="1 2">
    <name type="scientific">Polynucleobacter victoriensis</name>
    <dbReference type="NCBI Taxonomy" id="2049319"/>
    <lineage>
        <taxon>Bacteria</taxon>
        <taxon>Pseudomonadati</taxon>
        <taxon>Pseudomonadota</taxon>
        <taxon>Betaproteobacteria</taxon>
        <taxon>Burkholderiales</taxon>
        <taxon>Burkholderiaceae</taxon>
        <taxon>Polynucleobacter</taxon>
    </lineage>
</organism>
<protein>
    <submittedName>
        <fullName evidence="1">Uncharacterized protein</fullName>
    </submittedName>
</protein>
<dbReference type="OrthoDB" id="9833376at2"/>
<proteinExistence type="predicted"/>
<evidence type="ECO:0000313" key="1">
    <source>
        <dbReference type="EMBL" id="SNC71972.1"/>
    </source>
</evidence>